<name>A0A6H1TW30_9CYAN</name>
<dbReference type="RefSeq" id="WP_168568810.1">
    <property type="nucleotide sequence ID" value="NZ_CP051167.1"/>
</dbReference>
<dbReference type="Proteomes" id="UP000500857">
    <property type="component" value="Chromosome"/>
</dbReference>
<organism evidence="1 2">
    <name type="scientific">Oxynema aestuarii AP17</name>
    <dbReference type="NCBI Taxonomy" id="2064643"/>
    <lineage>
        <taxon>Bacteria</taxon>
        <taxon>Bacillati</taxon>
        <taxon>Cyanobacteriota</taxon>
        <taxon>Cyanophyceae</taxon>
        <taxon>Oscillatoriophycideae</taxon>
        <taxon>Oscillatoriales</taxon>
        <taxon>Oscillatoriaceae</taxon>
        <taxon>Oxynema</taxon>
        <taxon>Oxynema aestuarii</taxon>
    </lineage>
</organism>
<gene>
    <name evidence="1" type="ORF">HCG48_08750</name>
</gene>
<dbReference type="AlphaFoldDB" id="A0A6H1TW30"/>
<accession>A0A6H1TW30</accession>
<keyword evidence="2" id="KW-1185">Reference proteome</keyword>
<evidence type="ECO:0000313" key="1">
    <source>
        <dbReference type="EMBL" id="QIZ70655.1"/>
    </source>
</evidence>
<dbReference type="EMBL" id="CP051167">
    <property type="protein sequence ID" value="QIZ70655.1"/>
    <property type="molecule type" value="Genomic_DNA"/>
</dbReference>
<proteinExistence type="predicted"/>
<dbReference type="KEGG" id="oxy:HCG48_08750"/>
<evidence type="ECO:0000313" key="2">
    <source>
        <dbReference type="Proteomes" id="UP000500857"/>
    </source>
</evidence>
<protein>
    <submittedName>
        <fullName evidence="1">Uncharacterized protein</fullName>
    </submittedName>
</protein>
<reference evidence="1 2" key="1">
    <citation type="submission" date="2020-04" db="EMBL/GenBank/DDBJ databases">
        <authorList>
            <person name="Basu S."/>
            <person name="Maruthanayagam V."/>
            <person name="Chakraborty S."/>
            <person name="Pramanik A."/>
            <person name="Mukherjee J."/>
            <person name="Brink B."/>
        </authorList>
    </citation>
    <scope>NUCLEOTIDE SEQUENCE [LARGE SCALE GENOMIC DNA]</scope>
    <source>
        <strain evidence="1 2">AP17</strain>
    </source>
</reference>
<sequence length="69" mass="7824">MLDRCSRDLCDLAPPRTVILLTQNLDLDRQKWGSLGLKKRRCTNLTPMEAISNPAPAIGDRHQRNLKVV</sequence>